<dbReference type="InterPro" id="IPR012921">
    <property type="entry name" value="SPOC_C"/>
</dbReference>
<dbReference type="InterPro" id="IPR003618">
    <property type="entry name" value="TFIIS_cen_dom"/>
</dbReference>
<feature type="compositionally biased region" description="Polar residues" evidence="1">
    <location>
        <begin position="45"/>
        <end position="63"/>
    </location>
</feature>
<dbReference type="GO" id="GO:0006351">
    <property type="term" value="P:DNA-templated transcription"/>
    <property type="evidence" value="ECO:0007669"/>
    <property type="project" value="InterPro"/>
</dbReference>
<feature type="compositionally biased region" description="Basic and acidic residues" evidence="1">
    <location>
        <begin position="632"/>
        <end position="642"/>
    </location>
</feature>
<gene>
    <name evidence="4" type="primary">PHF3_10</name>
    <name evidence="3" type="synonym">PHF3_4</name>
    <name evidence="4" type="ORF">g.62386</name>
    <name evidence="3" type="ORF">g.62388</name>
</gene>
<organism evidence="4">
    <name type="scientific">Anthurium amnicola</name>
    <dbReference type="NCBI Taxonomy" id="1678845"/>
    <lineage>
        <taxon>Eukaryota</taxon>
        <taxon>Viridiplantae</taxon>
        <taxon>Streptophyta</taxon>
        <taxon>Embryophyta</taxon>
        <taxon>Tracheophyta</taxon>
        <taxon>Spermatophyta</taxon>
        <taxon>Magnoliopsida</taxon>
        <taxon>Liliopsida</taxon>
        <taxon>Araceae</taxon>
        <taxon>Pothoideae</taxon>
        <taxon>Potheae</taxon>
        <taxon>Anthurium</taxon>
    </lineage>
</organism>
<dbReference type="EMBL" id="GDJX01005912">
    <property type="protein sequence ID" value="JAT62024.1"/>
    <property type="molecule type" value="Transcribed_RNA"/>
</dbReference>
<dbReference type="Pfam" id="PF07744">
    <property type="entry name" value="SPOC"/>
    <property type="match status" value="1"/>
</dbReference>
<dbReference type="PANTHER" id="PTHR11477">
    <property type="entry name" value="TRANSCRIPTION FACTOR S-II ZINC FINGER DOMAIN-CONTAINING PROTEIN"/>
    <property type="match status" value="1"/>
</dbReference>
<dbReference type="InterPro" id="IPR036575">
    <property type="entry name" value="TFIIS_cen_dom_sf"/>
</dbReference>
<feature type="region of interest" description="Disordered" evidence="1">
    <location>
        <begin position="45"/>
        <end position="173"/>
    </location>
</feature>
<evidence type="ECO:0000313" key="4">
    <source>
        <dbReference type="EMBL" id="JAT62024.1"/>
    </source>
</evidence>
<feature type="region of interest" description="Disordered" evidence="1">
    <location>
        <begin position="579"/>
        <end position="599"/>
    </location>
</feature>
<evidence type="ECO:0000313" key="3">
    <source>
        <dbReference type="EMBL" id="JAT56408.1"/>
    </source>
</evidence>
<sequence>MEPSPKRHVPVSVNVESLFSTSGQPAQMELLPNIQTAMPSNVERQQLSTNQSFLQVSPRSHGSSFKLALQQPLSINKQSMQRESTSKVQSTLSASKGSKQMSSTNKPGKMEPLTKVQSVTSPTLGSPQLSAKNKRKSQTEKLPKVQSINLGNQMASTNRRTAPAEPSPKVQTESFESVRSKLRESLAAALALVSEQQRKIHATGKKSSTEGTDTQGEMAYGSQQGEVSSIVGSGSSFAVSETPSESMSSKADQHNILRKPDESHFLLSDTFNNESASDYTQMWKCDVQDFGLKHTSLEGDVSFRNNLEFKDELLQENGLSWACDLDVESSESKENGDPKRLKLTLEEANSDVKVSVDKTQLLATQIEAKLFRLFGGVNKKYKEKGRSLLFNLKDPSNPELRERVFSEEISPERLCSMTAEELASKQLTEWRIAKAEELAQMVVLPELDVDLRRLVKKTHKGEFQVEVEQDDNVPVEVALGANALHQVTPRTNEAKNHLKSIDYETQHLTRHNEAEVSDNSVVRKKVDLGAIEYSNNLTTRAHDMQELMVDELKDAEFLPPIVSLDEFMEALDIEPPFDNLPVIPEQDSPTNKKVSDSSDARFVSMPDTSHMMNAVPERLESKSDVSHGVALKSDKGSDRLGTKLDHSRATLAEPLYAAVGHPDKIDSRNISANHDRALESSAVDSELGNSPQGTTSKGENVWEGLVQLNISSLVTVLGFFRSGEKASTKEWPSFLEIKGRVRVDAFEKFLQELPSSRSRAIMVVHFQWKEGSPDSGRMSLSETVDSYVADERVGFAEPAPGVELYFCPPHARTIQMLENHIPKEHTETLASTVDGLIGIVVWRRPHVTSAVSPRLSNHKHSSSRKHSVSRKQQSLNADVTKKTSMPAPVNSSPSNPGPQQEEVVDDVPPGFGPRATRDEDDLPEFDFRGTQRMASNPPQAHPHRRPLSRPAEQMRELIHKYGQGEAGIQSAGHVEPYIQPWDDDDDDIPEWQPLQDSQPQLHGVQHQTQQHQTDPHLIPPPPKPSVPTAHAPHRLVPHAAPLHMPMQPQVGVVHVPRTAPTTWQPGAWWPHAGMPTDAGFAPHGPQRPCHHGGQPAEGQYNGLGGLGNLQNAMDWRSDVPRSKGI</sequence>
<feature type="region of interest" description="Disordered" evidence="1">
    <location>
        <begin position="850"/>
        <end position="948"/>
    </location>
</feature>
<feature type="compositionally biased region" description="Polar residues" evidence="1">
    <location>
        <begin position="115"/>
        <end position="131"/>
    </location>
</feature>
<feature type="compositionally biased region" description="Polar residues" evidence="1">
    <location>
        <begin position="889"/>
        <end position="898"/>
    </location>
</feature>
<feature type="compositionally biased region" description="Polar residues" evidence="1">
    <location>
        <begin position="71"/>
        <end position="106"/>
    </location>
</feature>
<dbReference type="SMART" id="SM00510">
    <property type="entry name" value="TFS2M"/>
    <property type="match status" value="1"/>
</dbReference>
<feature type="region of interest" description="Disordered" evidence="1">
    <location>
        <begin position="979"/>
        <end position="1001"/>
    </location>
</feature>
<feature type="region of interest" description="Disordered" evidence="1">
    <location>
        <begin position="679"/>
        <end position="698"/>
    </location>
</feature>
<name>A0A1D1Z582_9ARAE</name>
<dbReference type="CDD" id="cd21538">
    <property type="entry name" value="SPOC_TFIIS"/>
    <property type="match status" value="1"/>
</dbReference>
<feature type="compositionally biased region" description="Polar residues" evidence="1">
    <location>
        <begin position="146"/>
        <end position="160"/>
    </location>
</feature>
<evidence type="ECO:0000256" key="1">
    <source>
        <dbReference type="SAM" id="MobiDB-lite"/>
    </source>
</evidence>
<feature type="domain" description="TFIIS central" evidence="2">
    <location>
        <begin position="341"/>
        <end position="450"/>
    </location>
</feature>
<feature type="region of interest" description="Disordered" evidence="1">
    <location>
        <begin position="1084"/>
        <end position="1105"/>
    </location>
</feature>
<feature type="compositionally biased region" description="Polar residues" evidence="1">
    <location>
        <begin position="687"/>
        <end position="698"/>
    </location>
</feature>
<dbReference type="SUPFAM" id="SSF46942">
    <property type="entry name" value="Elongation factor TFIIS domain 2"/>
    <property type="match status" value="1"/>
</dbReference>
<proteinExistence type="predicted"/>
<dbReference type="EMBL" id="GDJX01011528">
    <property type="protein sequence ID" value="JAT56408.1"/>
    <property type="molecule type" value="Transcribed_RNA"/>
</dbReference>
<feature type="compositionally biased region" description="Basic residues" evidence="1">
    <location>
        <begin position="856"/>
        <end position="869"/>
    </location>
</feature>
<dbReference type="AlphaFoldDB" id="A0A1D1Z582"/>
<evidence type="ECO:0000259" key="2">
    <source>
        <dbReference type="PROSITE" id="PS51321"/>
    </source>
</evidence>
<dbReference type="GO" id="GO:0005634">
    <property type="term" value="C:nucleus"/>
    <property type="evidence" value="ECO:0007669"/>
    <property type="project" value="TreeGrafter"/>
</dbReference>
<feature type="region of interest" description="Disordered" evidence="1">
    <location>
        <begin position="619"/>
        <end position="642"/>
    </location>
</feature>
<dbReference type="PANTHER" id="PTHR11477:SF20">
    <property type="entry name" value="SPOC DOMAIN _ TRANSCRIPTION ELONGATION FACTOR S-II PROTEIN"/>
    <property type="match status" value="1"/>
</dbReference>
<dbReference type="PROSITE" id="PS51321">
    <property type="entry name" value="TFIIS_CENTRAL"/>
    <property type="match status" value="1"/>
</dbReference>
<accession>A0A1D1Z582</accession>
<dbReference type="Gene3D" id="1.10.472.30">
    <property type="entry name" value="Transcription elongation factor S-II, central domain"/>
    <property type="match status" value="1"/>
</dbReference>
<reference evidence="4" key="1">
    <citation type="submission" date="2015-07" db="EMBL/GenBank/DDBJ databases">
        <title>Transcriptome Assembly of Anthurium amnicola.</title>
        <authorList>
            <person name="Suzuki J."/>
        </authorList>
    </citation>
    <scope>NUCLEOTIDE SEQUENCE</scope>
</reference>
<dbReference type="Pfam" id="PF07500">
    <property type="entry name" value="TFIIS_M"/>
    <property type="match status" value="1"/>
</dbReference>
<protein>
    <submittedName>
        <fullName evidence="4">PHD finger protein 3</fullName>
    </submittedName>
</protein>